<dbReference type="Gene3D" id="3.10.350.10">
    <property type="entry name" value="LysM domain"/>
    <property type="match status" value="1"/>
</dbReference>
<organism evidence="4 5">
    <name type="scientific">Terrilactibacillus tamarindi</name>
    <dbReference type="NCBI Taxonomy" id="2599694"/>
    <lineage>
        <taxon>Bacteria</taxon>
        <taxon>Bacillati</taxon>
        <taxon>Bacillota</taxon>
        <taxon>Bacilli</taxon>
        <taxon>Bacillales</taxon>
        <taxon>Bacillaceae</taxon>
        <taxon>Terrilactibacillus</taxon>
    </lineage>
</organism>
<dbReference type="SUPFAM" id="SSF50685">
    <property type="entry name" value="Barwin-like endoglucanases"/>
    <property type="match status" value="1"/>
</dbReference>
<dbReference type="InterPro" id="IPR051933">
    <property type="entry name" value="Resuscitation_pf_RpfB"/>
</dbReference>
<gene>
    <name evidence="4" type="ORF">GMB86_07355</name>
</gene>
<dbReference type="InterPro" id="IPR059180">
    <property type="entry name" value="3D_YorM"/>
</dbReference>
<dbReference type="SUPFAM" id="SSF54106">
    <property type="entry name" value="LysM domain"/>
    <property type="match status" value="1"/>
</dbReference>
<dbReference type="GO" id="GO:0009254">
    <property type="term" value="P:peptidoglycan turnover"/>
    <property type="evidence" value="ECO:0007669"/>
    <property type="project" value="InterPro"/>
</dbReference>
<dbReference type="Proteomes" id="UP000440978">
    <property type="component" value="Unassembled WGS sequence"/>
</dbReference>
<comment type="caution">
    <text evidence="4">The sequence shown here is derived from an EMBL/GenBank/DDBJ whole genome shotgun (WGS) entry which is preliminary data.</text>
</comment>
<feature type="signal peptide" evidence="2">
    <location>
        <begin position="1"/>
        <end position="23"/>
    </location>
</feature>
<dbReference type="Pfam" id="PF06725">
    <property type="entry name" value="3D"/>
    <property type="match status" value="1"/>
</dbReference>
<evidence type="ECO:0000256" key="1">
    <source>
        <dbReference type="ARBA" id="ARBA00022729"/>
    </source>
</evidence>
<evidence type="ECO:0000259" key="3">
    <source>
        <dbReference type="PROSITE" id="PS51782"/>
    </source>
</evidence>
<dbReference type="GO" id="GO:0019867">
    <property type="term" value="C:outer membrane"/>
    <property type="evidence" value="ECO:0007669"/>
    <property type="project" value="InterPro"/>
</dbReference>
<dbReference type="SMART" id="SM00257">
    <property type="entry name" value="LysM"/>
    <property type="match status" value="1"/>
</dbReference>
<feature type="domain" description="LysM" evidence="3">
    <location>
        <begin position="22"/>
        <end position="67"/>
    </location>
</feature>
<dbReference type="PROSITE" id="PS51782">
    <property type="entry name" value="LYSM"/>
    <property type="match status" value="1"/>
</dbReference>
<dbReference type="PANTHER" id="PTHR39160:SF4">
    <property type="entry name" value="RESUSCITATION-PROMOTING FACTOR RPFB"/>
    <property type="match status" value="1"/>
</dbReference>
<sequence length="176" mass="18774">MRKLIVSSALVVSLLTAATPTFAYTVKSGDTMTKIATDNGMALQDLSKANPQIQDLNSIFVGQQINLNGLNTSTEETTSQKVDSNFKPFTATAYSMGTVTATGTKVAQGRTIAVDPNVIPLGSKVEIKSDIPGVSGIYTAEDTGSAVKGNKIDIYMNTYDQCVQFGLRDIQLRVLD</sequence>
<dbReference type="AlphaFoldDB" id="A0A6N8CSB3"/>
<evidence type="ECO:0000313" key="4">
    <source>
        <dbReference type="EMBL" id="MTT31825.1"/>
    </source>
</evidence>
<keyword evidence="5" id="KW-1185">Reference proteome</keyword>
<dbReference type="InterPro" id="IPR036908">
    <property type="entry name" value="RlpA-like_sf"/>
</dbReference>
<dbReference type="CDD" id="cd00118">
    <property type="entry name" value="LysM"/>
    <property type="match status" value="1"/>
</dbReference>
<dbReference type="InterPro" id="IPR036779">
    <property type="entry name" value="LysM_dom_sf"/>
</dbReference>
<name>A0A6N8CSB3_9BACI</name>
<dbReference type="Gene3D" id="2.40.40.10">
    <property type="entry name" value="RlpA-like domain"/>
    <property type="match status" value="1"/>
</dbReference>
<evidence type="ECO:0000313" key="5">
    <source>
        <dbReference type="Proteomes" id="UP000440978"/>
    </source>
</evidence>
<proteinExistence type="predicted"/>
<dbReference type="PANTHER" id="PTHR39160">
    <property type="entry name" value="CELL WALL-BINDING PROTEIN YOCH"/>
    <property type="match status" value="1"/>
</dbReference>
<dbReference type="InterPro" id="IPR010611">
    <property type="entry name" value="3D_dom"/>
</dbReference>
<keyword evidence="1 2" id="KW-0732">Signal</keyword>
<dbReference type="GO" id="GO:0004553">
    <property type="term" value="F:hydrolase activity, hydrolyzing O-glycosyl compounds"/>
    <property type="evidence" value="ECO:0007669"/>
    <property type="project" value="InterPro"/>
</dbReference>
<dbReference type="RefSeq" id="WP_155218240.1">
    <property type="nucleotide sequence ID" value="NZ_WNHB01000009.1"/>
</dbReference>
<dbReference type="CDD" id="cd14667">
    <property type="entry name" value="3D_containing_proteins"/>
    <property type="match status" value="1"/>
</dbReference>
<dbReference type="EMBL" id="WNHB01000009">
    <property type="protein sequence ID" value="MTT31825.1"/>
    <property type="molecule type" value="Genomic_DNA"/>
</dbReference>
<evidence type="ECO:0000256" key="2">
    <source>
        <dbReference type="SAM" id="SignalP"/>
    </source>
</evidence>
<accession>A0A6N8CSB3</accession>
<protein>
    <submittedName>
        <fullName evidence="4">LysM peptidoglycan-binding domain-containing protein</fullName>
    </submittedName>
</protein>
<reference evidence="4 5" key="1">
    <citation type="submission" date="2019-11" db="EMBL/GenBank/DDBJ databases">
        <title>Terrilactibacillus tamarindus sp. nov. BCM23-1 isolated from bark of Tamarindus indica.</title>
        <authorList>
            <person name="Kingkaew E."/>
            <person name="Tanasupawat S."/>
        </authorList>
    </citation>
    <scope>NUCLEOTIDE SEQUENCE [LARGE SCALE GENOMIC DNA]</scope>
    <source>
        <strain evidence="4 5">BCM23-1</strain>
    </source>
</reference>
<dbReference type="InterPro" id="IPR018392">
    <property type="entry name" value="LysM"/>
</dbReference>
<dbReference type="OrthoDB" id="9798935at2"/>
<feature type="chain" id="PRO_5026661751" evidence="2">
    <location>
        <begin position="24"/>
        <end position="176"/>
    </location>
</feature>
<dbReference type="Pfam" id="PF01476">
    <property type="entry name" value="LysM"/>
    <property type="match status" value="1"/>
</dbReference>